<dbReference type="Gene3D" id="3.50.50.60">
    <property type="entry name" value="FAD/NAD(P)-binding domain"/>
    <property type="match status" value="1"/>
</dbReference>
<keyword evidence="2" id="KW-0285">Flavoprotein</keyword>
<evidence type="ECO:0000313" key="5">
    <source>
        <dbReference type="EMBL" id="PPJ54509.1"/>
    </source>
</evidence>
<gene>
    <name evidence="5" type="ORF">CBER1_02492</name>
</gene>
<proteinExistence type="inferred from homology"/>
<dbReference type="GO" id="GO:0050661">
    <property type="term" value="F:NADP binding"/>
    <property type="evidence" value="ECO:0007669"/>
    <property type="project" value="InterPro"/>
</dbReference>
<dbReference type="InterPro" id="IPR036188">
    <property type="entry name" value="FAD/NAD-bd_sf"/>
</dbReference>
<accession>A0A2S6C450</accession>
<dbReference type="EMBL" id="PNEN01000562">
    <property type="protein sequence ID" value="PPJ54509.1"/>
    <property type="molecule type" value="Genomic_DNA"/>
</dbReference>
<evidence type="ECO:0000313" key="6">
    <source>
        <dbReference type="Proteomes" id="UP000237631"/>
    </source>
</evidence>
<dbReference type="Pfam" id="PF00743">
    <property type="entry name" value="FMO-like"/>
    <property type="match status" value="1"/>
</dbReference>
<dbReference type="InterPro" id="IPR020946">
    <property type="entry name" value="Flavin_mOase-like"/>
</dbReference>
<evidence type="ECO:0000256" key="3">
    <source>
        <dbReference type="ARBA" id="ARBA00022827"/>
    </source>
</evidence>
<dbReference type="GO" id="GO:0004499">
    <property type="term" value="F:N,N-dimethylaniline monooxygenase activity"/>
    <property type="evidence" value="ECO:0007669"/>
    <property type="project" value="InterPro"/>
</dbReference>
<reference evidence="6" key="1">
    <citation type="journal article" date="2017" name="bioRxiv">
        <title>Conservation of a gene cluster reveals novel cercosporin biosynthetic mechanisms and extends production to the genus Colletotrichum.</title>
        <authorList>
            <person name="de Jonge R."/>
            <person name="Ebert M.K."/>
            <person name="Huitt-Roehl C.R."/>
            <person name="Pal P."/>
            <person name="Suttle J.C."/>
            <person name="Spanner R.E."/>
            <person name="Neubauer J.D."/>
            <person name="Jurick W.M.II."/>
            <person name="Stott K.A."/>
            <person name="Secor G.A."/>
            <person name="Thomma B.P.H.J."/>
            <person name="Van de Peer Y."/>
            <person name="Townsend C.A."/>
            <person name="Bolton M.D."/>
        </authorList>
    </citation>
    <scope>NUCLEOTIDE SEQUENCE [LARGE SCALE GENOMIC DNA]</scope>
    <source>
        <strain evidence="6">CBS538.71</strain>
    </source>
</reference>
<sequence length="605" mass="68312">MTASEALWATAPSWHDDKMEEMEHFEVVVVGAGMSALVAAQGHLECASQTNLVILDDKKTVGGVWSKENIYPGLQTNNYRGSLEYPDYPFGDDRGVPHFSSLPGEAVHQYFSDFAAEHDLLRRTRHETKVLEAEKIDEKLNSGWKLLIETPRGRSTMTTDKLIVGTGLHNTPLPVQVAGKESFNAPILHSGQLGKEGVAVAANEKVKRVTVYGGSKYAFDSVYKFAAAGKEIDWVISSSGHGPTYMVNNICKMPVLGKVWAEMLVTTRFISWFSPCSFGGIDGSSWWRWLLHSTKLGRKIVAAVWAQIGHDNLEQSGYFNKPRLKPLLPDSGFFDIASNLGTLNYPTDLLDFVRSGQVKVHRKDISHLSDHTVHLKDGTTLQSDAYISSSGWQWRPSITFKPASLHASLGIASDNYTPDQELFWCDLNSRADRELFSRFPIFQTRPYPPSHASSSSTTTTQPQRLHRLIAPPILSAAGDRTLAFTGSGANISHILKSTITSIWIYAYFNDKLSIDPHRNMTEEQVCYEVALTQRWSMRRYTYGFGQRFVDFVWDAVPWNDVLLKDLGLEGRRKKGWWFGVRWWREMFEPYTVVDYRGLGREWLEK</sequence>
<dbReference type="SUPFAM" id="SSF51905">
    <property type="entry name" value="FAD/NAD(P)-binding domain"/>
    <property type="match status" value="2"/>
</dbReference>
<dbReference type="InterPro" id="IPR050346">
    <property type="entry name" value="FMO-like"/>
</dbReference>
<organism evidence="5 6">
    <name type="scientific">Cercospora berteroae</name>
    <dbReference type="NCBI Taxonomy" id="357750"/>
    <lineage>
        <taxon>Eukaryota</taxon>
        <taxon>Fungi</taxon>
        <taxon>Dikarya</taxon>
        <taxon>Ascomycota</taxon>
        <taxon>Pezizomycotina</taxon>
        <taxon>Dothideomycetes</taxon>
        <taxon>Dothideomycetidae</taxon>
        <taxon>Mycosphaerellales</taxon>
        <taxon>Mycosphaerellaceae</taxon>
        <taxon>Cercospora</taxon>
    </lineage>
</organism>
<comment type="similarity">
    <text evidence="1">Belongs to the FMO family.</text>
</comment>
<keyword evidence="3" id="KW-0274">FAD</keyword>
<evidence type="ECO:0008006" key="7">
    <source>
        <dbReference type="Google" id="ProtNLM"/>
    </source>
</evidence>
<dbReference type="PANTHER" id="PTHR23023">
    <property type="entry name" value="DIMETHYLANILINE MONOOXYGENASE"/>
    <property type="match status" value="1"/>
</dbReference>
<dbReference type="GO" id="GO:0050660">
    <property type="term" value="F:flavin adenine dinucleotide binding"/>
    <property type="evidence" value="ECO:0007669"/>
    <property type="project" value="InterPro"/>
</dbReference>
<keyword evidence="4" id="KW-0560">Oxidoreductase</keyword>
<dbReference type="OrthoDB" id="2915840at2759"/>
<protein>
    <recommendedName>
        <fullName evidence="7">FAD/NAD(P)-binding domain-containing protein</fullName>
    </recommendedName>
</protein>
<dbReference type="Proteomes" id="UP000237631">
    <property type="component" value="Unassembled WGS sequence"/>
</dbReference>
<name>A0A2S6C450_9PEZI</name>
<evidence type="ECO:0000256" key="4">
    <source>
        <dbReference type="ARBA" id="ARBA00023002"/>
    </source>
</evidence>
<dbReference type="AlphaFoldDB" id="A0A2S6C450"/>
<evidence type="ECO:0000256" key="2">
    <source>
        <dbReference type="ARBA" id="ARBA00022630"/>
    </source>
</evidence>
<evidence type="ECO:0000256" key="1">
    <source>
        <dbReference type="ARBA" id="ARBA00009183"/>
    </source>
</evidence>
<keyword evidence="6" id="KW-1185">Reference proteome</keyword>
<comment type="caution">
    <text evidence="5">The sequence shown here is derived from an EMBL/GenBank/DDBJ whole genome shotgun (WGS) entry which is preliminary data.</text>
</comment>